<proteinExistence type="predicted"/>
<dbReference type="Proteomes" id="UP001167796">
    <property type="component" value="Unassembled WGS sequence"/>
</dbReference>
<dbReference type="RefSeq" id="WP_305014189.1">
    <property type="nucleotide sequence ID" value="NZ_JAUQSX010000018.1"/>
</dbReference>
<dbReference type="EMBL" id="JAUQSX010000018">
    <property type="protein sequence ID" value="MDO7849522.1"/>
    <property type="molecule type" value="Genomic_DNA"/>
</dbReference>
<feature type="transmembrane region" description="Helical" evidence="1">
    <location>
        <begin position="92"/>
        <end position="111"/>
    </location>
</feature>
<evidence type="ECO:0000256" key="1">
    <source>
        <dbReference type="SAM" id="Phobius"/>
    </source>
</evidence>
<feature type="transmembrane region" description="Helical" evidence="1">
    <location>
        <begin position="7"/>
        <end position="26"/>
    </location>
</feature>
<comment type="caution">
    <text evidence="2">The sequence shown here is derived from an EMBL/GenBank/DDBJ whole genome shotgun (WGS) entry which is preliminary data.</text>
</comment>
<reference evidence="2" key="1">
    <citation type="submission" date="2023-07" db="EMBL/GenBank/DDBJ databases">
        <authorList>
            <person name="Kim M.K."/>
        </authorList>
    </citation>
    <scope>NUCLEOTIDE SEQUENCE</scope>
    <source>
        <strain evidence="2">M29</strain>
    </source>
</reference>
<gene>
    <name evidence="2" type="ORF">Q5H92_24365</name>
</gene>
<keyword evidence="1" id="KW-0812">Transmembrane</keyword>
<keyword evidence="1" id="KW-1133">Transmembrane helix</keyword>
<keyword evidence="1" id="KW-0472">Membrane</keyword>
<name>A0ABT9AI21_9BACT</name>
<organism evidence="2 3">
    <name type="scientific">Hymenobacter mellowenesis</name>
    <dbReference type="NCBI Taxonomy" id="3063995"/>
    <lineage>
        <taxon>Bacteria</taxon>
        <taxon>Pseudomonadati</taxon>
        <taxon>Bacteroidota</taxon>
        <taxon>Cytophagia</taxon>
        <taxon>Cytophagales</taxon>
        <taxon>Hymenobacteraceae</taxon>
        <taxon>Hymenobacter</taxon>
    </lineage>
</organism>
<keyword evidence="3" id="KW-1185">Reference proteome</keyword>
<evidence type="ECO:0000313" key="2">
    <source>
        <dbReference type="EMBL" id="MDO7849522.1"/>
    </source>
</evidence>
<accession>A0ABT9AI21</accession>
<feature type="transmembrane region" description="Helical" evidence="1">
    <location>
        <begin position="142"/>
        <end position="160"/>
    </location>
</feature>
<sequence length="169" mass="19068">MNTLSEAYVLRAVVCLGITTLAYFFMNGAQLFETAVIVPKWTAAPPDSFQLFRGKFGLDFKVFWIALHSIHEITFLVAIAFCWQLAEIRNGLLLLFIVHFAARAWTLAYFAPNIIEFQQIANNAGTAPDLLARAAQWRNLNYVRVGIFITVSLGLIPLLIKALRLIEKH</sequence>
<protein>
    <submittedName>
        <fullName evidence="2">Transposase</fullName>
    </submittedName>
</protein>
<evidence type="ECO:0000313" key="3">
    <source>
        <dbReference type="Proteomes" id="UP001167796"/>
    </source>
</evidence>
<feature type="transmembrane region" description="Helical" evidence="1">
    <location>
        <begin position="62"/>
        <end position="85"/>
    </location>
</feature>